<evidence type="ECO:0000313" key="10">
    <source>
        <dbReference type="Proteomes" id="UP001232445"/>
    </source>
</evidence>
<evidence type="ECO:0000256" key="2">
    <source>
        <dbReference type="ARBA" id="ARBA00022679"/>
    </source>
</evidence>
<keyword evidence="9" id="KW-0548">Nucleotidyltransferase</keyword>
<dbReference type="CDD" id="cd02503">
    <property type="entry name" value="MobA"/>
    <property type="match status" value="1"/>
</dbReference>
<evidence type="ECO:0000256" key="6">
    <source>
        <dbReference type="ARBA" id="ARBA00023134"/>
    </source>
</evidence>
<evidence type="ECO:0000256" key="3">
    <source>
        <dbReference type="ARBA" id="ARBA00022723"/>
    </source>
</evidence>
<keyword evidence="5" id="KW-0460">Magnesium</keyword>
<keyword evidence="7" id="KW-0501">Molybdenum cofactor biosynthesis</keyword>
<dbReference type="Gene3D" id="3.90.550.10">
    <property type="entry name" value="Spore Coat Polysaccharide Biosynthesis Protein SpsA, Chain A"/>
    <property type="match status" value="1"/>
</dbReference>
<evidence type="ECO:0000256" key="4">
    <source>
        <dbReference type="ARBA" id="ARBA00022741"/>
    </source>
</evidence>
<dbReference type="EC" id="2.7.7.77" evidence="9"/>
<dbReference type="SUPFAM" id="SSF53448">
    <property type="entry name" value="Nucleotide-diphospho-sugar transferases"/>
    <property type="match status" value="1"/>
</dbReference>
<reference evidence="9 10" key="1">
    <citation type="submission" date="2023-07" db="EMBL/GenBank/DDBJ databases">
        <title>Genomic Encyclopedia of Type Strains, Phase IV (KMG-IV): sequencing the most valuable type-strain genomes for metagenomic binning, comparative biology and taxonomic classification.</title>
        <authorList>
            <person name="Goeker M."/>
        </authorList>
    </citation>
    <scope>NUCLEOTIDE SEQUENCE [LARGE SCALE GENOMIC DNA]</scope>
    <source>
        <strain evidence="9 10">DSM 17740</strain>
    </source>
</reference>
<comment type="caution">
    <text evidence="9">The sequence shown here is derived from an EMBL/GenBank/DDBJ whole genome shotgun (WGS) entry which is preliminary data.</text>
</comment>
<dbReference type="Proteomes" id="UP001232445">
    <property type="component" value="Unassembled WGS sequence"/>
</dbReference>
<dbReference type="RefSeq" id="WP_307338621.1">
    <property type="nucleotide sequence ID" value="NZ_JAUSUQ010000006.1"/>
</dbReference>
<keyword evidence="4" id="KW-0547">Nucleotide-binding</keyword>
<keyword evidence="1" id="KW-0963">Cytoplasm</keyword>
<keyword evidence="3" id="KW-0479">Metal-binding</keyword>
<evidence type="ECO:0000259" key="8">
    <source>
        <dbReference type="Pfam" id="PF12804"/>
    </source>
</evidence>
<dbReference type="InterPro" id="IPR029044">
    <property type="entry name" value="Nucleotide-diphossugar_trans"/>
</dbReference>
<dbReference type="Pfam" id="PF12804">
    <property type="entry name" value="NTP_transf_3"/>
    <property type="match status" value="1"/>
</dbReference>
<accession>A0ABU0CRU9</accession>
<dbReference type="InterPro" id="IPR013482">
    <property type="entry name" value="Molybde_CF_guanTrfase"/>
</dbReference>
<evidence type="ECO:0000313" key="9">
    <source>
        <dbReference type="EMBL" id="MDQ0339125.1"/>
    </source>
</evidence>
<evidence type="ECO:0000256" key="1">
    <source>
        <dbReference type="ARBA" id="ARBA00022490"/>
    </source>
</evidence>
<evidence type="ECO:0000256" key="7">
    <source>
        <dbReference type="ARBA" id="ARBA00023150"/>
    </source>
</evidence>
<evidence type="ECO:0000256" key="5">
    <source>
        <dbReference type="ARBA" id="ARBA00022842"/>
    </source>
</evidence>
<dbReference type="PANTHER" id="PTHR19136:SF81">
    <property type="entry name" value="MOLYBDENUM COFACTOR GUANYLYLTRANSFERASE"/>
    <property type="match status" value="1"/>
</dbReference>
<sequence length="205" mass="23414">MTGVILAGGQNRRMNGEMKGLLSFGGEKVVERQVRKMKTLCHEVILVTNHPRHYLPVFGGAIRIITDFFKHGGALSGMHAAFSLAKYHELWVVACDMPFISPEAARLMQQHRQEKGCDAVIPVLNNRLHPFHAVYHKSCLPVMTMMLQKQIDQLEDLLHYLNWAAVTESFFHDHGLNLSFVTDFNTFDEYHHLLQLEGIQVHKSQ</sequence>
<dbReference type="PANTHER" id="PTHR19136">
    <property type="entry name" value="MOLYBDENUM COFACTOR GUANYLYLTRANSFERASE"/>
    <property type="match status" value="1"/>
</dbReference>
<dbReference type="InterPro" id="IPR025877">
    <property type="entry name" value="MobA-like_NTP_Trfase"/>
</dbReference>
<gene>
    <name evidence="9" type="ORF">J2S00_001911</name>
</gene>
<feature type="domain" description="MobA-like NTP transferase" evidence="8">
    <location>
        <begin position="3"/>
        <end position="150"/>
    </location>
</feature>
<keyword evidence="10" id="KW-1185">Reference proteome</keyword>
<protein>
    <submittedName>
        <fullName evidence="9">Molybdopterin-guanine dinucleotide biosynthesis protein A</fullName>
        <ecNumber evidence="9">2.7.7.77</ecNumber>
    </submittedName>
</protein>
<keyword evidence="6" id="KW-0342">GTP-binding</keyword>
<dbReference type="GO" id="GO:0061603">
    <property type="term" value="F:molybdenum cofactor guanylyltransferase activity"/>
    <property type="evidence" value="ECO:0007669"/>
    <property type="project" value="UniProtKB-EC"/>
</dbReference>
<dbReference type="EMBL" id="JAUSUQ010000006">
    <property type="protein sequence ID" value="MDQ0339125.1"/>
    <property type="molecule type" value="Genomic_DNA"/>
</dbReference>
<proteinExistence type="predicted"/>
<organism evidence="9 10">
    <name type="scientific">Caldalkalibacillus uzonensis</name>
    <dbReference type="NCBI Taxonomy" id="353224"/>
    <lineage>
        <taxon>Bacteria</taxon>
        <taxon>Bacillati</taxon>
        <taxon>Bacillota</taxon>
        <taxon>Bacilli</taxon>
        <taxon>Bacillales</taxon>
        <taxon>Bacillaceae</taxon>
        <taxon>Caldalkalibacillus</taxon>
    </lineage>
</organism>
<keyword evidence="2 9" id="KW-0808">Transferase</keyword>
<name>A0ABU0CRU9_9BACI</name>